<gene>
    <name evidence="13" type="ORF">QWY20_12655</name>
</gene>
<dbReference type="PANTHER" id="PTHR32089">
    <property type="entry name" value="METHYL-ACCEPTING CHEMOTAXIS PROTEIN MCPB"/>
    <property type="match status" value="1"/>
</dbReference>
<accession>A0ABU7J706</accession>
<keyword evidence="5 11" id="KW-0812">Transmembrane</keyword>
<feature type="domain" description="Methyl-accepting transducer" evidence="12">
    <location>
        <begin position="126"/>
        <end position="320"/>
    </location>
</feature>
<comment type="subcellular location">
    <subcellularLocation>
        <location evidence="1">Cell membrane</location>
        <topology evidence="1">Multi-pass membrane protein</topology>
    </subcellularLocation>
</comment>
<keyword evidence="8 10" id="KW-0807">Transducer</keyword>
<evidence type="ECO:0000256" key="2">
    <source>
        <dbReference type="ARBA" id="ARBA00022475"/>
    </source>
</evidence>
<dbReference type="RefSeq" id="WP_330129374.1">
    <property type="nucleotide sequence ID" value="NZ_JAUHLI010000012.1"/>
</dbReference>
<dbReference type="EMBL" id="JAUHLI010000012">
    <property type="protein sequence ID" value="MEE2002305.1"/>
    <property type="molecule type" value="Genomic_DNA"/>
</dbReference>
<feature type="transmembrane region" description="Helical" evidence="11">
    <location>
        <begin position="33"/>
        <end position="50"/>
    </location>
</feature>
<dbReference type="SUPFAM" id="SSF58104">
    <property type="entry name" value="Methyl-accepting chemotaxis protein (MCP) signaling domain"/>
    <property type="match status" value="1"/>
</dbReference>
<dbReference type="PROSITE" id="PS50111">
    <property type="entry name" value="CHEMOTAXIS_TRANSDUC_2"/>
    <property type="match status" value="1"/>
</dbReference>
<keyword evidence="2" id="KW-1003">Cell membrane</keyword>
<proteinExistence type="inferred from homology"/>
<protein>
    <submittedName>
        <fullName evidence="13">Methyl-accepting chemotaxis protein</fullName>
    </submittedName>
</protein>
<evidence type="ECO:0000256" key="10">
    <source>
        <dbReference type="PROSITE-ProRule" id="PRU00284"/>
    </source>
</evidence>
<organism evidence="13 14">
    <name type="scientific">Alkalimonas cellulosilytica</name>
    <dbReference type="NCBI Taxonomy" id="3058395"/>
    <lineage>
        <taxon>Bacteria</taxon>
        <taxon>Pseudomonadati</taxon>
        <taxon>Pseudomonadota</taxon>
        <taxon>Gammaproteobacteria</taxon>
        <taxon>Alkalimonas</taxon>
    </lineage>
</organism>
<dbReference type="Pfam" id="PF00015">
    <property type="entry name" value="MCPsignal"/>
    <property type="match status" value="1"/>
</dbReference>
<evidence type="ECO:0000313" key="13">
    <source>
        <dbReference type="EMBL" id="MEE2002305.1"/>
    </source>
</evidence>
<dbReference type="PANTHER" id="PTHR32089:SF39">
    <property type="entry name" value="METHYL-ACCEPTING CHEMOTAXIS PROTEIN HLYB"/>
    <property type="match status" value="1"/>
</dbReference>
<dbReference type="SMART" id="SM00283">
    <property type="entry name" value="MA"/>
    <property type="match status" value="1"/>
</dbReference>
<evidence type="ECO:0000256" key="3">
    <source>
        <dbReference type="ARBA" id="ARBA00022481"/>
    </source>
</evidence>
<evidence type="ECO:0000313" key="14">
    <source>
        <dbReference type="Proteomes" id="UP001336314"/>
    </source>
</evidence>
<evidence type="ECO:0000256" key="9">
    <source>
        <dbReference type="ARBA" id="ARBA00029447"/>
    </source>
</evidence>
<keyword evidence="6 11" id="KW-1133">Transmembrane helix</keyword>
<evidence type="ECO:0000256" key="7">
    <source>
        <dbReference type="ARBA" id="ARBA00023136"/>
    </source>
</evidence>
<dbReference type="InterPro" id="IPR004090">
    <property type="entry name" value="Chemotax_Me-accpt_rcpt"/>
</dbReference>
<evidence type="ECO:0000256" key="1">
    <source>
        <dbReference type="ARBA" id="ARBA00004651"/>
    </source>
</evidence>
<reference evidence="13 14" key="1">
    <citation type="submission" date="2023-07" db="EMBL/GenBank/DDBJ databases">
        <title>Alkalimonas sp., MEB108 novel, alkaliphilic bacterium isolated from Lonar Lake, India.</title>
        <authorList>
            <person name="Joshi A."/>
            <person name="Thite S."/>
        </authorList>
    </citation>
    <scope>NUCLEOTIDE SEQUENCE [LARGE SCALE GENOMIC DNA]</scope>
    <source>
        <strain evidence="13 14">MEB108</strain>
    </source>
</reference>
<evidence type="ECO:0000256" key="11">
    <source>
        <dbReference type="SAM" id="Phobius"/>
    </source>
</evidence>
<dbReference type="PRINTS" id="PR00260">
    <property type="entry name" value="CHEMTRNSDUCR"/>
</dbReference>
<name>A0ABU7J706_9GAMM</name>
<keyword evidence="14" id="KW-1185">Reference proteome</keyword>
<keyword evidence="3" id="KW-0488">Methylation</keyword>
<keyword evidence="7 11" id="KW-0472">Membrane</keyword>
<sequence>MLLSERKTTRQFGHLPIREKLQHLFICSDSKKIVYMLLFALFLSLLAALWCWWSLLLAAFFAFLAFNLQHLLGLFDDLQKKEQRISTQCAFLQRQAEHSELPKSMHGLFQTFEHQIDRSRQLGDRSVNELTRTFSQLDKLLEENTGLAKAATAEVGNERDGFLYQCQHQLHHVLQAMNNSMQAKDELLTAVGSVSHAANDLKLQTESIQKISREINLLSLNASIEAARAGEAGRGFAVVAERVRELSDTTAESAERIVSRMSSLIHAVEQSTEQVAFSQQNDKSMLEQAEQRIESVLELVKKVNAELSGTIASMDASSQEIKQQVAVATLEFQFQDRVSQKLAHLVTALQTLQHHLSEHGTLNDMQLLEVSDALYASYTMKEERDAHAAPVTTTASKHESQDITFF</sequence>
<comment type="similarity">
    <text evidence="9">Belongs to the methyl-accepting chemotaxis (MCP) protein family.</text>
</comment>
<evidence type="ECO:0000256" key="8">
    <source>
        <dbReference type="ARBA" id="ARBA00023224"/>
    </source>
</evidence>
<evidence type="ECO:0000256" key="6">
    <source>
        <dbReference type="ARBA" id="ARBA00022989"/>
    </source>
</evidence>
<evidence type="ECO:0000256" key="5">
    <source>
        <dbReference type="ARBA" id="ARBA00022692"/>
    </source>
</evidence>
<dbReference type="Gene3D" id="1.10.287.950">
    <property type="entry name" value="Methyl-accepting chemotaxis protein"/>
    <property type="match status" value="1"/>
</dbReference>
<evidence type="ECO:0000256" key="4">
    <source>
        <dbReference type="ARBA" id="ARBA00022500"/>
    </source>
</evidence>
<dbReference type="Proteomes" id="UP001336314">
    <property type="component" value="Unassembled WGS sequence"/>
</dbReference>
<keyword evidence="4" id="KW-0145">Chemotaxis</keyword>
<comment type="caution">
    <text evidence="13">The sequence shown here is derived from an EMBL/GenBank/DDBJ whole genome shotgun (WGS) entry which is preliminary data.</text>
</comment>
<evidence type="ECO:0000259" key="12">
    <source>
        <dbReference type="PROSITE" id="PS50111"/>
    </source>
</evidence>
<dbReference type="InterPro" id="IPR004089">
    <property type="entry name" value="MCPsignal_dom"/>
</dbReference>